<organism evidence="1">
    <name type="scientific">Cacopsylla melanoneura</name>
    <dbReference type="NCBI Taxonomy" id="428564"/>
    <lineage>
        <taxon>Eukaryota</taxon>
        <taxon>Metazoa</taxon>
        <taxon>Ecdysozoa</taxon>
        <taxon>Arthropoda</taxon>
        <taxon>Hexapoda</taxon>
        <taxon>Insecta</taxon>
        <taxon>Pterygota</taxon>
        <taxon>Neoptera</taxon>
        <taxon>Paraneoptera</taxon>
        <taxon>Hemiptera</taxon>
        <taxon>Sternorrhyncha</taxon>
        <taxon>Psylloidea</taxon>
        <taxon>Psyllidae</taxon>
        <taxon>Psyllinae</taxon>
        <taxon>Cacopsylla</taxon>
    </lineage>
</organism>
<proteinExistence type="predicted"/>
<protein>
    <submittedName>
        <fullName evidence="1">Uncharacterized protein</fullName>
    </submittedName>
</protein>
<name>A0A8D9B1R2_9HEMI</name>
<dbReference type="EMBL" id="HBUF01596340">
    <property type="protein sequence ID" value="CAG6774910.1"/>
    <property type="molecule type" value="Transcribed_RNA"/>
</dbReference>
<dbReference type="AlphaFoldDB" id="A0A8D9B1R2"/>
<evidence type="ECO:0000313" key="1">
    <source>
        <dbReference type="EMBL" id="CAG6774910.1"/>
    </source>
</evidence>
<dbReference type="EMBL" id="HBUF01596341">
    <property type="protein sequence ID" value="CAG6774911.1"/>
    <property type="molecule type" value="Transcribed_RNA"/>
</dbReference>
<reference evidence="1" key="1">
    <citation type="submission" date="2021-05" db="EMBL/GenBank/DDBJ databases">
        <authorList>
            <person name="Alioto T."/>
            <person name="Alioto T."/>
            <person name="Gomez Garrido J."/>
        </authorList>
    </citation>
    <scope>NUCLEOTIDE SEQUENCE</scope>
</reference>
<accession>A0A8D9B1R2</accession>
<sequence>MFQLLMHWYWSNQEIVPGLALLYASTTDALVKSRDSPRAGIIVYFQLVYWSNQEVVSSGQATFRFIRKETSFVMKNGETQFLTNQSERFTTTKNGRYLLFPKSLKNLLTKETLQL</sequence>